<organism evidence="3 4">
    <name type="scientific">Candida viswanathii</name>
    <dbReference type="NCBI Taxonomy" id="5486"/>
    <lineage>
        <taxon>Eukaryota</taxon>
        <taxon>Fungi</taxon>
        <taxon>Dikarya</taxon>
        <taxon>Ascomycota</taxon>
        <taxon>Saccharomycotina</taxon>
        <taxon>Pichiomycetes</taxon>
        <taxon>Debaryomycetaceae</taxon>
        <taxon>Candida/Lodderomyces clade</taxon>
        <taxon>Candida</taxon>
    </lineage>
</organism>
<name>A0A367YJ88_9ASCO</name>
<dbReference type="InterPro" id="IPR050333">
    <property type="entry name" value="SLRP"/>
</dbReference>
<dbReference type="Proteomes" id="UP000253472">
    <property type="component" value="Unassembled WGS sequence"/>
</dbReference>
<keyword evidence="2" id="KW-0677">Repeat</keyword>
<dbReference type="PANTHER" id="PTHR45712:SF22">
    <property type="entry name" value="INSULIN-LIKE GROWTH FACTOR-BINDING PROTEIN COMPLEX ACID LABILE SUBUNIT"/>
    <property type="match status" value="1"/>
</dbReference>
<dbReference type="SUPFAM" id="SSF52058">
    <property type="entry name" value="L domain-like"/>
    <property type="match status" value="2"/>
</dbReference>
<dbReference type="STRING" id="5486.A0A367YJ88"/>
<dbReference type="PANTHER" id="PTHR45712">
    <property type="entry name" value="AGAP008170-PA"/>
    <property type="match status" value="1"/>
</dbReference>
<dbReference type="AlphaFoldDB" id="A0A367YJ88"/>
<evidence type="ECO:0000256" key="2">
    <source>
        <dbReference type="ARBA" id="ARBA00022737"/>
    </source>
</evidence>
<accession>A0A367YJ88</accession>
<evidence type="ECO:0000313" key="4">
    <source>
        <dbReference type="Proteomes" id="UP000253472"/>
    </source>
</evidence>
<evidence type="ECO:0000256" key="1">
    <source>
        <dbReference type="ARBA" id="ARBA00022614"/>
    </source>
</evidence>
<proteinExistence type="predicted"/>
<evidence type="ECO:0000313" key="3">
    <source>
        <dbReference type="EMBL" id="RCK65101.1"/>
    </source>
</evidence>
<dbReference type="Gene3D" id="3.80.10.10">
    <property type="entry name" value="Ribonuclease Inhibitor"/>
    <property type="match status" value="1"/>
</dbReference>
<dbReference type="EMBL" id="QLNQ01000021">
    <property type="protein sequence ID" value="RCK65101.1"/>
    <property type="molecule type" value="Genomic_DNA"/>
</dbReference>
<protein>
    <submittedName>
        <fullName evidence="3">Uncharacterized protein</fullName>
    </submittedName>
</protein>
<keyword evidence="4" id="KW-1185">Reference proteome</keyword>
<dbReference type="InterPro" id="IPR032675">
    <property type="entry name" value="LRR_dom_sf"/>
</dbReference>
<reference evidence="3 4" key="1">
    <citation type="submission" date="2018-06" db="EMBL/GenBank/DDBJ databases">
        <title>Whole genome sequencing of Candida tropicalis (genome annotated by CSBL at Korea University).</title>
        <authorList>
            <person name="Ahn J."/>
        </authorList>
    </citation>
    <scope>NUCLEOTIDE SEQUENCE [LARGE SCALE GENOMIC DNA]</scope>
    <source>
        <strain evidence="3 4">ATCC 20962</strain>
    </source>
</reference>
<gene>
    <name evidence="3" type="ORF">Cantr_00818</name>
</gene>
<comment type="caution">
    <text evidence="3">The sequence shown here is derived from an EMBL/GenBank/DDBJ whole genome shotgun (WGS) entry which is preliminary data.</text>
</comment>
<sequence length="713" mass="80813">MFSSSPTRPMTQISDLPGETIEQILSYFSRRELRRLTRLPVIGNYATKAFFKEVWVDDDYTLERLQTNIGQAEMSPCISASEYLDLTRVHRFKPKVVSIDKMEEALKIARSLPTGLDNVRVEVLVGPEDEKHLTTIAEEFQKRPFPIELVIMRIGKRMNQDIPAAAFKDIQFLNLPASENYDLSNGFTSDFPNLSSLNLGFDLKILQLDALPRTLISLYCTIQCEDGNRALLGLPDKLKTLSISTTNSTPLPIHGDYDISHLADLEELHFSTFPSSSGCIQLVVPPSIKDLKVDKHNRIVGELPKLVKLAVIMSKLYVNEYPQSLEEVSLPASSLYQEVELFLELPARARQVFQLPKGLRTLNVDGGDKRIKGAFLDFERSECNRLEELQVRSVKGLKVFGNLPRALTKISIIKTPTFDLHLLAFLENLQELEIVQGHHGHTFSYHLPSSLKTLKLVECGLSKVFIKGESLLYVSLQGNEFTTLGRDTFVVPETVRELDVCDNKIARVANLPAHLEELYISSNRISSMEIGKYVRVLDLAKNSLGSSIKMLDFPAGLEQLDLTSNDITFEWLRKLNLRECPNLTELCLSKNNFPGLDPQFLPPSVVRLDLSACNIIYFAWDFQQLDRLERISLGYNNLCSYFMIRRKERALFGDAIRFVNVRGNNLKREDVEALMLELSKAPNFDVLSLEPDLLTGLPEGCEPRRRNIQKVIH</sequence>
<keyword evidence="1" id="KW-0433">Leucine-rich repeat</keyword>
<dbReference type="OrthoDB" id="1081807at2759"/>